<protein>
    <submittedName>
        <fullName evidence="2">Uncharacterized protein</fullName>
    </submittedName>
</protein>
<evidence type="ECO:0000313" key="2">
    <source>
        <dbReference type="EMBL" id="QJA97705.1"/>
    </source>
</evidence>
<organism evidence="2">
    <name type="scientific">viral metagenome</name>
    <dbReference type="NCBI Taxonomy" id="1070528"/>
    <lineage>
        <taxon>unclassified sequences</taxon>
        <taxon>metagenomes</taxon>
        <taxon>organismal metagenomes</taxon>
    </lineage>
</organism>
<feature type="transmembrane region" description="Helical" evidence="1">
    <location>
        <begin position="45"/>
        <end position="67"/>
    </location>
</feature>
<dbReference type="EMBL" id="MT143517">
    <property type="protein sequence ID" value="QJA97705.1"/>
    <property type="molecule type" value="Genomic_DNA"/>
</dbReference>
<accession>A0A6M3LYF2</accession>
<reference evidence="2" key="1">
    <citation type="submission" date="2020-03" db="EMBL/GenBank/DDBJ databases">
        <title>The deep terrestrial virosphere.</title>
        <authorList>
            <person name="Holmfeldt K."/>
            <person name="Nilsson E."/>
            <person name="Simone D."/>
            <person name="Lopez-Fernandez M."/>
            <person name="Wu X."/>
            <person name="de Brujin I."/>
            <person name="Lundin D."/>
            <person name="Andersson A."/>
            <person name="Bertilsson S."/>
            <person name="Dopson M."/>
        </authorList>
    </citation>
    <scope>NUCLEOTIDE SEQUENCE</scope>
    <source>
        <strain evidence="2">MM415B05994</strain>
    </source>
</reference>
<keyword evidence="1" id="KW-0472">Membrane</keyword>
<sequence length="82" mass="8845">MAEHGIGNTVANTAAGVVIANGVSKSDFAQSLMSASFDQVLAGHFYWQFSDVLTLACSAIVIANFIGSRFERARYKRNKQTS</sequence>
<evidence type="ECO:0000256" key="1">
    <source>
        <dbReference type="SAM" id="Phobius"/>
    </source>
</evidence>
<keyword evidence="1" id="KW-0812">Transmembrane</keyword>
<proteinExistence type="predicted"/>
<dbReference type="AlphaFoldDB" id="A0A6M3LYF2"/>
<name>A0A6M3LYF2_9ZZZZ</name>
<gene>
    <name evidence="2" type="ORF">MM415B05994_0008</name>
</gene>
<keyword evidence="1" id="KW-1133">Transmembrane helix</keyword>